<dbReference type="EMBL" id="CAGKOT010000012">
    <property type="protein sequence ID" value="CAB5358055.1"/>
    <property type="molecule type" value="Genomic_DNA"/>
</dbReference>
<comment type="caution">
    <text evidence="2">The sequence shown here is derived from an EMBL/GenBank/DDBJ whole genome shotgun (WGS) entry which is preliminary data.</text>
</comment>
<evidence type="ECO:0000313" key="4">
    <source>
        <dbReference type="Proteomes" id="UP000684084"/>
    </source>
</evidence>
<dbReference type="Proteomes" id="UP000684084">
    <property type="component" value="Unassembled WGS sequence"/>
</dbReference>
<dbReference type="EMBL" id="CAGKOT010000002">
    <property type="protein sequence ID" value="CAB5309748.1"/>
    <property type="molecule type" value="Genomic_DNA"/>
</dbReference>
<dbReference type="AlphaFoldDB" id="A0A915YQ78"/>
<evidence type="ECO:0000256" key="1">
    <source>
        <dbReference type="SAM" id="Phobius"/>
    </source>
</evidence>
<sequence>MLYGVQSNDLFESGTLLTFLVAFFFFQQRFLTFWKLINCFLDFLETKCSDFFRLFEDKLISSLDFLETNVTDTWNLIIFGD</sequence>
<organism evidence="2 4">
    <name type="scientific">Rhizophagus irregularis</name>
    <dbReference type="NCBI Taxonomy" id="588596"/>
    <lineage>
        <taxon>Eukaryota</taxon>
        <taxon>Fungi</taxon>
        <taxon>Fungi incertae sedis</taxon>
        <taxon>Mucoromycota</taxon>
        <taxon>Glomeromycotina</taxon>
        <taxon>Glomeromycetes</taxon>
        <taxon>Glomerales</taxon>
        <taxon>Glomeraceae</taxon>
        <taxon>Rhizophagus</taxon>
    </lineage>
</organism>
<accession>A0A915YQ78</accession>
<evidence type="ECO:0000313" key="2">
    <source>
        <dbReference type="EMBL" id="CAB5309748.1"/>
    </source>
</evidence>
<keyword evidence="1" id="KW-0812">Transmembrane</keyword>
<reference evidence="2" key="1">
    <citation type="submission" date="2020-05" db="EMBL/GenBank/DDBJ databases">
        <authorList>
            <person name="Rincon C."/>
            <person name="Sanders R I."/>
            <person name="Robbins C."/>
            <person name="Chaturvedi A."/>
        </authorList>
    </citation>
    <scope>NUCLEOTIDE SEQUENCE</scope>
    <source>
        <strain evidence="2">CHB12</strain>
    </source>
</reference>
<evidence type="ECO:0000313" key="3">
    <source>
        <dbReference type="EMBL" id="CAB5358055.1"/>
    </source>
</evidence>
<protein>
    <submittedName>
        <fullName evidence="2">Uncharacterized protein</fullName>
    </submittedName>
</protein>
<name>A0A915YQ78_9GLOM</name>
<dbReference type="VEuPathDB" id="FungiDB:RhiirFUN_000014"/>
<feature type="transmembrane region" description="Helical" evidence="1">
    <location>
        <begin position="16"/>
        <end position="37"/>
    </location>
</feature>
<dbReference type="OrthoDB" id="2456547at2759"/>
<proteinExistence type="predicted"/>
<keyword evidence="1" id="KW-1133">Transmembrane helix</keyword>
<gene>
    <name evidence="2" type="ORF">CHRIB12_LOCUS1440</name>
    <name evidence="3" type="ORF">CHRIB12_LOCUS7065</name>
</gene>
<keyword evidence="1" id="KW-0472">Membrane</keyword>